<organism evidence="4 5">
    <name type="scientific">Candidatus Ignatzschineria merdigallinarum</name>
    <dbReference type="NCBI Taxonomy" id="2838621"/>
    <lineage>
        <taxon>Bacteria</taxon>
        <taxon>Pseudomonadati</taxon>
        <taxon>Pseudomonadota</taxon>
        <taxon>Gammaproteobacteria</taxon>
        <taxon>Cardiobacteriales</taxon>
        <taxon>Ignatzschineriaceae</taxon>
        <taxon>Ignatzschineria</taxon>
    </lineage>
</organism>
<dbReference type="InterPro" id="IPR038670">
    <property type="entry name" value="HslJ-like_sf"/>
</dbReference>
<feature type="domain" description="DUF4377" evidence="3">
    <location>
        <begin position="152"/>
        <end position="220"/>
    </location>
</feature>
<accession>A0A9D1Q3G8</accession>
<dbReference type="AlphaFoldDB" id="A0A9D1Q3G8"/>
<evidence type="ECO:0000256" key="1">
    <source>
        <dbReference type="SAM" id="SignalP"/>
    </source>
</evidence>
<reference evidence="4" key="2">
    <citation type="submission" date="2021-04" db="EMBL/GenBank/DDBJ databases">
        <authorList>
            <person name="Gilroy R."/>
        </authorList>
    </citation>
    <scope>NUCLEOTIDE SEQUENCE</scope>
    <source>
        <strain evidence="4">CHK160-9182</strain>
    </source>
</reference>
<keyword evidence="1" id="KW-0732">Signal</keyword>
<evidence type="ECO:0000259" key="2">
    <source>
        <dbReference type="Pfam" id="PF03724"/>
    </source>
</evidence>
<comment type="caution">
    <text evidence="4">The sequence shown here is derived from an EMBL/GenBank/DDBJ whole genome shotgun (WGS) entry which is preliminary data.</text>
</comment>
<protein>
    <submittedName>
        <fullName evidence="4">META and DUF4377 domain-containing protein</fullName>
    </submittedName>
</protein>
<dbReference type="Pfam" id="PF03724">
    <property type="entry name" value="META"/>
    <property type="match status" value="1"/>
</dbReference>
<name>A0A9D1Q3G8_9GAMM</name>
<feature type="signal peptide" evidence="1">
    <location>
        <begin position="1"/>
        <end position="22"/>
    </location>
</feature>
<proteinExistence type="predicted"/>
<reference evidence="4" key="1">
    <citation type="journal article" date="2021" name="PeerJ">
        <title>Extensive microbial diversity within the chicken gut microbiome revealed by metagenomics and culture.</title>
        <authorList>
            <person name="Gilroy R."/>
            <person name="Ravi A."/>
            <person name="Getino M."/>
            <person name="Pursley I."/>
            <person name="Horton D.L."/>
            <person name="Alikhan N.F."/>
            <person name="Baker D."/>
            <person name="Gharbi K."/>
            <person name="Hall N."/>
            <person name="Watson M."/>
            <person name="Adriaenssens E.M."/>
            <person name="Foster-Nyarko E."/>
            <person name="Jarju S."/>
            <person name="Secka A."/>
            <person name="Antonio M."/>
            <person name="Oren A."/>
            <person name="Chaudhuri R.R."/>
            <person name="La Ragione R."/>
            <person name="Hildebrand F."/>
            <person name="Pallen M.J."/>
        </authorList>
    </citation>
    <scope>NUCLEOTIDE SEQUENCE</scope>
    <source>
        <strain evidence="4">CHK160-9182</strain>
    </source>
</reference>
<feature type="chain" id="PRO_5038439216" evidence="1">
    <location>
        <begin position="23"/>
        <end position="226"/>
    </location>
</feature>
<dbReference type="InterPro" id="IPR025485">
    <property type="entry name" value="DUF4377"/>
</dbReference>
<dbReference type="EMBL" id="DXHP01000009">
    <property type="protein sequence ID" value="HIW05768.1"/>
    <property type="molecule type" value="Genomic_DNA"/>
</dbReference>
<sequence>MKLRTLLILGLGAAISSTMTYAESLMIDPLSPDHDVKVVLDMNEYHFSVAGGCNTMMGKVHVTDRGAFRVKQGRHGGGLASTMMACPDELQKLDDRISQFILNTPKMVRKGDDLYLVGTVTNEAESVYLPVELDQGNYLDISAKPYEQVFYYVSDVRTPCETDSTKQCLQVRQDQMGEWQEYPGVIEGFMPIEGYEYRLRLKEYQNDDGSQKHVLDMVVEQGKVTP</sequence>
<dbReference type="Gene3D" id="2.40.128.270">
    <property type="match status" value="1"/>
</dbReference>
<evidence type="ECO:0000259" key="3">
    <source>
        <dbReference type="Pfam" id="PF14302"/>
    </source>
</evidence>
<evidence type="ECO:0000313" key="5">
    <source>
        <dbReference type="Proteomes" id="UP000823934"/>
    </source>
</evidence>
<gene>
    <name evidence="4" type="ORF">H9889_00350</name>
</gene>
<dbReference type="InterPro" id="IPR005184">
    <property type="entry name" value="DUF306_Meta_HslJ"/>
</dbReference>
<dbReference type="Pfam" id="PF14302">
    <property type="entry name" value="DUF4377"/>
    <property type="match status" value="1"/>
</dbReference>
<dbReference type="Proteomes" id="UP000823934">
    <property type="component" value="Unassembled WGS sequence"/>
</dbReference>
<evidence type="ECO:0000313" key="4">
    <source>
        <dbReference type="EMBL" id="HIW05768.1"/>
    </source>
</evidence>
<feature type="domain" description="DUF306" evidence="2">
    <location>
        <begin position="43"/>
        <end position="117"/>
    </location>
</feature>